<evidence type="ECO:0000313" key="3">
    <source>
        <dbReference type="Proteomes" id="UP000291213"/>
    </source>
</evidence>
<reference evidence="2 3" key="1">
    <citation type="submission" date="2017-02" db="EMBL/GenBank/DDBJ databases">
        <title>isolation and characterization of a novel temperate virus Aeropyrum globular virus 1 infecting hyperthermophilic archaeon Aeropyrum.</title>
        <authorList>
            <person name="Yumiya M."/>
            <person name="Yoshida T."/>
            <person name="Sako Y."/>
        </authorList>
    </citation>
    <scope>NUCLEOTIDE SEQUENCE [LARGE SCALE GENOMIC DNA]</scope>
    <source>
        <strain evidence="2 3">YK1-12-2013</strain>
    </source>
</reference>
<name>A0A401H8Y0_AERPX</name>
<feature type="transmembrane region" description="Helical" evidence="1">
    <location>
        <begin position="131"/>
        <end position="152"/>
    </location>
</feature>
<feature type="transmembrane region" description="Helical" evidence="1">
    <location>
        <begin position="21"/>
        <end position="46"/>
    </location>
</feature>
<evidence type="ECO:0000256" key="1">
    <source>
        <dbReference type="SAM" id="Phobius"/>
    </source>
</evidence>
<protein>
    <recommendedName>
        <fullName evidence="4">ABC transporter, permease protein</fullName>
    </recommendedName>
</protein>
<comment type="caution">
    <text evidence="2">The sequence shown here is derived from an EMBL/GenBank/DDBJ whole genome shotgun (WGS) entry which is preliminary data.</text>
</comment>
<accession>A0A401H8Y0</accession>
<sequence length="198" mass="20834">MAAETGKATPKSMPTIRLNYYIVDFAKLGVVAVIASIIFYLAWYVYDFGTTLLGPILGVIVSYGLWYSGAIMGAVLVRKPGSAFLGETLGAFLEAILPTPGGFTNLVYGVLQGLAAELVYLYLGYRNLTVISSALAGAASGIGALIANFALYRELIFEVSPEEGAILVVAVALAYAASGALWAAIIHKTLETSVARRA</sequence>
<dbReference type="OrthoDB" id="18473at2157"/>
<keyword evidence="1" id="KW-0472">Membrane</keyword>
<feature type="transmembrane region" description="Helical" evidence="1">
    <location>
        <begin position="164"/>
        <end position="185"/>
    </location>
</feature>
<proteinExistence type="predicted"/>
<evidence type="ECO:0000313" key="2">
    <source>
        <dbReference type="EMBL" id="GBF08864.1"/>
    </source>
</evidence>
<dbReference type="Proteomes" id="UP000291213">
    <property type="component" value="Unassembled WGS sequence"/>
</dbReference>
<organism evidence="2 3">
    <name type="scientific">Aeropyrum pernix</name>
    <dbReference type="NCBI Taxonomy" id="56636"/>
    <lineage>
        <taxon>Archaea</taxon>
        <taxon>Thermoproteota</taxon>
        <taxon>Thermoprotei</taxon>
        <taxon>Desulfurococcales</taxon>
        <taxon>Desulfurococcaceae</taxon>
        <taxon>Aeropyrum</taxon>
    </lineage>
</organism>
<dbReference type="AlphaFoldDB" id="A0A401H8Y0"/>
<dbReference type="Pfam" id="PF09819">
    <property type="entry name" value="ABC_cobalt"/>
    <property type="match status" value="1"/>
</dbReference>
<dbReference type="RefSeq" id="WP_131159897.1">
    <property type="nucleotide sequence ID" value="NZ_BDMD01000031.1"/>
</dbReference>
<dbReference type="InterPro" id="IPR017195">
    <property type="entry name" value="ABC_thiamin-permease_prd"/>
</dbReference>
<dbReference type="EMBL" id="BDMD01000031">
    <property type="protein sequence ID" value="GBF08864.1"/>
    <property type="molecule type" value="Genomic_DNA"/>
</dbReference>
<evidence type="ECO:0008006" key="4">
    <source>
        <dbReference type="Google" id="ProtNLM"/>
    </source>
</evidence>
<keyword evidence="1" id="KW-1133">Transmembrane helix</keyword>
<keyword evidence="1" id="KW-0812">Transmembrane</keyword>
<feature type="transmembrane region" description="Helical" evidence="1">
    <location>
        <begin position="89"/>
        <end position="111"/>
    </location>
</feature>
<gene>
    <name evidence="2" type="ORF">apy_05890</name>
</gene>
<feature type="transmembrane region" description="Helical" evidence="1">
    <location>
        <begin position="52"/>
        <end position="77"/>
    </location>
</feature>